<evidence type="ECO:0000256" key="3">
    <source>
        <dbReference type="ARBA" id="ARBA00023163"/>
    </source>
</evidence>
<evidence type="ECO:0000313" key="6">
    <source>
        <dbReference type="Proteomes" id="UP000291130"/>
    </source>
</evidence>
<dbReference type="Pfam" id="PF03466">
    <property type="entry name" value="LysR_substrate"/>
    <property type="match status" value="1"/>
</dbReference>
<dbReference type="SUPFAM" id="SSF53850">
    <property type="entry name" value="Periplasmic binding protein-like II"/>
    <property type="match status" value="1"/>
</dbReference>
<evidence type="ECO:0000256" key="2">
    <source>
        <dbReference type="ARBA" id="ARBA00023125"/>
    </source>
</evidence>
<dbReference type="OrthoDB" id="5723059at2"/>
<sequence>MRVIADHHQGSFSLLVEQGAGEFHHRAYPRLRLHVSIRKSAEIEQRAGADEFDLGIAMRVLDPISSAQHHPLNRETLHWVAAADYRLPASGVLPLVVLPADCALQRYALKRLEQNHVPFTLAHSASGIAGLQMAVAAGLGMACVNASVITAGIEPLKASQGLPTLPEVEFSRVAPRADERALIAQVRDVLIGELGHR</sequence>
<dbReference type="RefSeq" id="WP_130265466.1">
    <property type="nucleotide sequence ID" value="NZ_CP035952.1"/>
</dbReference>
<feature type="domain" description="LysR substrate-binding" evidence="4">
    <location>
        <begin position="25"/>
        <end position="189"/>
    </location>
</feature>
<evidence type="ECO:0000259" key="4">
    <source>
        <dbReference type="Pfam" id="PF03466"/>
    </source>
</evidence>
<dbReference type="InterPro" id="IPR005119">
    <property type="entry name" value="LysR_subst-bd"/>
</dbReference>
<protein>
    <submittedName>
        <fullName evidence="5">LysR family transcriptional regulator</fullName>
    </submittedName>
</protein>
<dbReference type="InterPro" id="IPR050176">
    <property type="entry name" value="LTTR"/>
</dbReference>
<dbReference type="AlphaFoldDB" id="A0A411MLG2"/>
<dbReference type="KEGG" id="ptk:EXN22_18700"/>
<dbReference type="Gene3D" id="3.40.190.10">
    <property type="entry name" value="Periplasmic binding protein-like II"/>
    <property type="match status" value="2"/>
</dbReference>
<name>A0A411MLG2_9PSED</name>
<keyword evidence="1" id="KW-0805">Transcription regulation</keyword>
<dbReference type="Proteomes" id="UP000291130">
    <property type="component" value="Chromosome"/>
</dbReference>
<keyword evidence="3" id="KW-0804">Transcription</keyword>
<reference evidence="5 6" key="1">
    <citation type="submission" date="2019-02" db="EMBL/GenBank/DDBJ databases">
        <title>Complete genome sequence of Pseudomonas sp. SNU WT1 isolated from rainbow trout.</title>
        <authorList>
            <person name="Oh W.T."/>
            <person name="Park S.C."/>
        </authorList>
    </citation>
    <scope>NUCLEOTIDE SEQUENCE [LARGE SCALE GENOMIC DNA]</scope>
    <source>
        <strain evidence="5 6">SNU WT1</strain>
    </source>
</reference>
<dbReference type="EMBL" id="CP035952">
    <property type="protein sequence ID" value="QBF27617.1"/>
    <property type="molecule type" value="Genomic_DNA"/>
</dbReference>
<gene>
    <name evidence="5" type="ORF">EXN22_18700</name>
</gene>
<organism evidence="5 6">
    <name type="scientific">Pseudomonas tructae</name>
    <dbReference type="NCBI Taxonomy" id="2518644"/>
    <lineage>
        <taxon>Bacteria</taxon>
        <taxon>Pseudomonadati</taxon>
        <taxon>Pseudomonadota</taxon>
        <taxon>Gammaproteobacteria</taxon>
        <taxon>Pseudomonadales</taxon>
        <taxon>Pseudomonadaceae</taxon>
        <taxon>Pseudomonas</taxon>
    </lineage>
</organism>
<evidence type="ECO:0000256" key="1">
    <source>
        <dbReference type="ARBA" id="ARBA00023015"/>
    </source>
</evidence>
<proteinExistence type="predicted"/>
<keyword evidence="6" id="KW-1185">Reference proteome</keyword>
<dbReference type="GO" id="GO:0003700">
    <property type="term" value="F:DNA-binding transcription factor activity"/>
    <property type="evidence" value="ECO:0007669"/>
    <property type="project" value="TreeGrafter"/>
</dbReference>
<dbReference type="GO" id="GO:0003677">
    <property type="term" value="F:DNA binding"/>
    <property type="evidence" value="ECO:0007669"/>
    <property type="project" value="UniProtKB-KW"/>
</dbReference>
<keyword evidence="2" id="KW-0238">DNA-binding</keyword>
<evidence type="ECO:0000313" key="5">
    <source>
        <dbReference type="EMBL" id="QBF27617.1"/>
    </source>
</evidence>
<dbReference type="PANTHER" id="PTHR30579">
    <property type="entry name" value="TRANSCRIPTIONAL REGULATOR"/>
    <property type="match status" value="1"/>
</dbReference>
<accession>A0A411MLG2</accession>
<dbReference type="PANTHER" id="PTHR30579:SF7">
    <property type="entry name" value="HTH-TYPE TRANSCRIPTIONAL REGULATOR LRHA-RELATED"/>
    <property type="match status" value="1"/>
</dbReference>